<dbReference type="SMART" id="SM00450">
    <property type="entry name" value="RHOD"/>
    <property type="match status" value="2"/>
</dbReference>
<reference evidence="4" key="1">
    <citation type="journal article" date="2010" name="PLoS Genet.">
        <title>The genome of a pathogenic rhodococcus: cooptive virulence underpinned by key gene acquisitions.</title>
        <authorList>
            <person name="Letek M."/>
            <person name="Gonzalez P."/>
            <person name="Macarthur I."/>
            <person name="Rodriguez H."/>
            <person name="Freeman T.C."/>
            <person name="Valero-Rello A."/>
            <person name="Blanco M."/>
            <person name="Buckley T."/>
            <person name="Cherevach I."/>
            <person name="Fahey R."/>
            <person name="Hapeshi A."/>
            <person name="Holdstock J."/>
            <person name="Leadon D."/>
            <person name="Navas J."/>
            <person name="Ocampo A."/>
            <person name="Quail M.A."/>
            <person name="Sanders M."/>
            <person name="Scortti M.M."/>
            <person name="Prescott J.F."/>
            <person name="Fogarty U."/>
            <person name="Meijer W.G."/>
            <person name="Parkhill J."/>
            <person name="Bentley S.D."/>
            <person name="Vazquez-Boland J.A."/>
        </authorList>
    </citation>
    <scope>NUCLEOTIDE SEQUENCE [LARGE SCALE GENOMIC DNA]</scope>
    <source>
        <strain evidence="4 5">103S</strain>
    </source>
</reference>
<dbReference type="EMBL" id="FN563149">
    <property type="protein sequence ID" value="CBH48873.1"/>
    <property type="molecule type" value="Genomic_DNA"/>
</dbReference>
<sequence>MYKLSSVAWPLIQAEELAALLGEESAPVVLDVTVLLAPARFDGDYRPASGASAWREAHVPGSRHVDLLAVLSDGGSDLHFSRPRVGQLVEDLAGLGITADTDVVLYDQGTTTWAARVWWLLRSIGFHARVLDGGLARWRTLDLPVAVGDDAPVRPAAAPLDVTEYRPAWADRHDAVAIVEGSAPGTLVCALAPAQFSGAEQTRYSRRGHIPGSRNLSAKSLLDETGRLRPVEELRSLASAALAGADDPVVLYCGGGISACLSALGLVLAGHHDIRIYDGSLEEWTADPALPLVTLPGGEP</sequence>
<evidence type="ECO:0000313" key="5">
    <source>
        <dbReference type="Proteomes" id="UP000006892"/>
    </source>
</evidence>
<feature type="domain" description="Rhodanese" evidence="3">
    <location>
        <begin position="206"/>
        <end position="293"/>
    </location>
</feature>
<evidence type="ECO:0000256" key="2">
    <source>
        <dbReference type="ARBA" id="ARBA00022737"/>
    </source>
</evidence>
<evidence type="ECO:0000256" key="1">
    <source>
        <dbReference type="ARBA" id="ARBA00022679"/>
    </source>
</evidence>
<keyword evidence="2" id="KW-0677">Repeat</keyword>
<dbReference type="RefSeq" id="WP_013416412.1">
    <property type="nucleotide sequence ID" value="NC_014659.1"/>
</dbReference>
<gene>
    <name evidence="4" type="ordered locus">REQ_28540</name>
</gene>
<dbReference type="InterPro" id="IPR001763">
    <property type="entry name" value="Rhodanese-like_dom"/>
</dbReference>
<dbReference type="PROSITE" id="PS50206">
    <property type="entry name" value="RHODANESE_3"/>
    <property type="match status" value="2"/>
</dbReference>
<dbReference type="KEGG" id="req:REQ_28540"/>
<protein>
    <recommendedName>
        <fullName evidence="3">Rhodanese domain-containing protein</fullName>
    </recommendedName>
</protein>
<dbReference type="InterPro" id="IPR045078">
    <property type="entry name" value="TST/MPST-like"/>
</dbReference>
<organism evidence="4">
    <name type="scientific">Rhodococcus hoagii (strain 103S)</name>
    <name type="common">Rhodococcus equi</name>
    <dbReference type="NCBI Taxonomy" id="685727"/>
    <lineage>
        <taxon>Bacteria</taxon>
        <taxon>Bacillati</taxon>
        <taxon>Actinomycetota</taxon>
        <taxon>Actinomycetes</taxon>
        <taxon>Mycobacteriales</taxon>
        <taxon>Nocardiaceae</taxon>
        <taxon>Prescottella</taxon>
    </lineage>
</organism>
<dbReference type="InterPro" id="IPR036873">
    <property type="entry name" value="Rhodanese-like_dom_sf"/>
</dbReference>
<dbReference type="GO" id="GO:0004792">
    <property type="term" value="F:thiosulfate-cyanide sulfurtransferase activity"/>
    <property type="evidence" value="ECO:0007669"/>
    <property type="project" value="TreeGrafter"/>
</dbReference>
<accession>A0A3S5Y8Q2</accession>
<dbReference type="Gene3D" id="3.40.250.10">
    <property type="entry name" value="Rhodanese-like domain"/>
    <property type="match status" value="2"/>
</dbReference>
<dbReference type="CDD" id="cd01448">
    <property type="entry name" value="TST_Repeat_1"/>
    <property type="match status" value="1"/>
</dbReference>
<feature type="domain" description="Rhodanese" evidence="3">
    <location>
        <begin position="39"/>
        <end position="147"/>
    </location>
</feature>
<dbReference type="PANTHER" id="PTHR11364:SF27">
    <property type="entry name" value="SULFURTRANSFERASE"/>
    <property type="match status" value="1"/>
</dbReference>
<dbReference type="AlphaFoldDB" id="A0A3S5Y8Q2"/>
<evidence type="ECO:0000313" key="4">
    <source>
        <dbReference type="EMBL" id="CBH48873.1"/>
    </source>
</evidence>
<dbReference type="Pfam" id="PF00581">
    <property type="entry name" value="Rhodanese"/>
    <property type="match status" value="2"/>
</dbReference>
<dbReference type="Proteomes" id="UP001154400">
    <property type="component" value="Chromosome"/>
</dbReference>
<dbReference type="PANTHER" id="PTHR11364">
    <property type="entry name" value="THIOSULFATE SULFERTANSFERASE"/>
    <property type="match status" value="1"/>
</dbReference>
<name>A0A3S5Y8Q2_RHOH1</name>
<dbReference type="SUPFAM" id="SSF52821">
    <property type="entry name" value="Rhodanese/Cell cycle control phosphatase"/>
    <property type="match status" value="2"/>
</dbReference>
<evidence type="ECO:0000259" key="3">
    <source>
        <dbReference type="PROSITE" id="PS50206"/>
    </source>
</evidence>
<keyword evidence="1" id="KW-0808">Transferase</keyword>
<proteinExistence type="predicted"/>